<dbReference type="PANTHER" id="PTHR42800">
    <property type="entry name" value="EXOINULINASE INUD (AFU_ORTHOLOGUE AFUA_5G00480)"/>
    <property type="match status" value="1"/>
</dbReference>
<reference evidence="7 8" key="1">
    <citation type="submission" date="2021-01" db="EMBL/GenBank/DDBJ databases">
        <title>C459-1 draft genome sequence.</title>
        <authorList>
            <person name="Zhang X.-F."/>
        </authorList>
    </citation>
    <scope>NUCLEOTIDE SEQUENCE [LARGE SCALE GENOMIC DNA]</scope>
    <source>
        <strain evidence="8">C459-1</strain>
    </source>
</reference>
<keyword evidence="8" id="KW-1185">Reference proteome</keyword>
<dbReference type="InterPro" id="IPR013148">
    <property type="entry name" value="Glyco_hydro_32_N"/>
</dbReference>
<dbReference type="GO" id="GO:0016787">
    <property type="term" value="F:hydrolase activity"/>
    <property type="evidence" value="ECO:0007669"/>
    <property type="project" value="UniProtKB-KW"/>
</dbReference>
<dbReference type="PANTHER" id="PTHR42800:SF1">
    <property type="entry name" value="EXOINULINASE INUD (AFU_ORTHOLOGUE AFUA_5G00480)"/>
    <property type="match status" value="1"/>
</dbReference>
<dbReference type="Gene3D" id="2.60.120.560">
    <property type="entry name" value="Exo-inulinase, domain 1"/>
    <property type="match status" value="1"/>
</dbReference>
<name>A0ABS1R405_9SPHI</name>
<evidence type="ECO:0000256" key="4">
    <source>
        <dbReference type="RuleBase" id="RU362110"/>
    </source>
</evidence>
<dbReference type="Pfam" id="PF00251">
    <property type="entry name" value="Glyco_hydro_32N"/>
    <property type="match status" value="1"/>
</dbReference>
<dbReference type="SMART" id="SM00640">
    <property type="entry name" value="Glyco_32"/>
    <property type="match status" value="1"/>
</dbReference>
<dbReference type="Proteomes" id="UP000625283">
    <property type="component" value="Unassembled WGS sequence"/>
</dbReference>
<dbReference type="PROSITE" id="PS00609">
    <property type="entry name" value="GLYCOSYL_HYDROL_F32"/>
    <property type="match status" value="1"/>
</dbReference>
<feature type="domain" description="Glycosyl hydrolase family 32 C-terminal" evidence="6">
    <location>
        <begin position="506"/>
        <end position="547"/>
    </location>
</feature>
<gene>
    <name evidence="7" type="ORF">JKG61_08280</name>
</gene>
<dbReference type="SUPFAM" id="SSF75005">
    <property type="entry name" value="Arabinanase/levansucrase/invertase"/>
    <property type="match status" value="1"/>
</dbReference>
<keyword evidence="3 4" id="KW-0326">Glycosidase</keyword>
<dbReference type="RefSeq" id="WP_202102510.1">
    <property type="nucleotide sequence ID" value="NZ_JAERTY010000004.1"/>
</dbReference>
<evidence type="ECO:0000313" key="7">
    <source>
        <dbReference type="EMBL" id="MBL1408742.1"/>
    </source>
</evidence>
<dbReference type="EMBL" id="JAERTY010000004">
    <property type="protein sequence ID" value="MBL1408742.1"/>
    <property type="molecule type" value="Genomic_DNA"/>
</dbReference>
<comment type="caution">
    <text evidence="7">The sequence shown here is derived from an EMBL/GenBank/DDBJ whole genome shotgun (WGS) entry which is preliminary data.</text>
</comment>
<feature type="domain" description="Glycosyl hydrolase family 32 N-terminal" evidence="5">
    <location>
        <begin position="121"/>
        <end position="423"/>
    </location>
</feature>
<evidence type="ECO:0000256" key="3">
    <source>
        <dbReference type="ARBA" id="ARBA00023295"/>
    </source>
</evidence>
<dbReference type="Pfam" id="PF08244">
    <property type="entry name" value="Glyco_hydro_32C"/>
    <property type="match status" value="1"/>
</dbReference>
<dbReference type="Gene3D" id="2.115.10.20">
    <property type="entry name" value="Glycosyl hydrolase domain, family 43"/>
    <property type="match status" value="1"/>
</dbReference>
<evidence type="ECO:0000256" key="1">
    <source>
        <dbReference type="ARBA" id="ARBA00009902"/>
    </source>
</evidence>
<protein>
    <submittedName>
        <fullName evidence="7">Glycoside hydrolase family 32 protein</fullName>
    </submittedName>
</protein>
<dbReference type="InterPro" id="IPR001362">
    <property type="entry name" value="Glyco_hydro_32"/>
</dbReference>
<dbReference type="InterPro" id="IPR013320">
    <property type="entry name" value="ConA-like_dom_sf"/>
</dbReference>
<accession>A0ABS1R405</accession>
<keyword evidence="2 4" id="KW-0378">Hydrolase</keyword>
<comment type="similarity">
    <text evidence="1 4">Belongs to the glycosyl hydrolase 32 family.</text>
</comment>
<evidence type="ECO:0000313" key="8">
    <source>
        <dbReference type="Proteomes" id="UP000625283"/>
    </source>
</evidence>
<dbReference type="InterPro" id="IPR013189">
    <property type="entry name" value="Glyco_hydro_32_C"/>
</dbReference>
<evidence type="ECO:0000259" key="6">
    <source>
        <dbReference type="Pfam" id="PF08244"/>
    </source>
</evidence>
<organism evidence="7 8">
    <name type="scientific">Sphingobacterium faecale</name>
    <dbReference type="NCBI Taxonomy" id="2803775"/>
    <lineage>
        <taxon>Bacteria</taxon>
        <taxon>Pseudomonadati</taxon>
        <taxon>Bacteroidota</taxon>
        <taxon>Sphingobacteriia</taxon>
        <taxon>Sphingobacteriales</taxon>
        <taxon>Sphingobacteriaceae</taxon>
        <taxon>Sphingobacterium</taxon>
    </lineage>
</organism>
<dbReference type="InterPro" id="IPR023296">
    <property type="entry name" value="Glyco_hydro_beta-prop_sf"/>
</dbReference>
<dbReference type="InterPro" id="IPR018053">
    <property type="entry name" value="Glyco_hydro_32_AS"/>
</dbReference>
<dbReference type="CDD" id="cd18622">
    <property type="entry name" value="GH32_Inu-like"/>
    <property type="match status" value="1"/>
</dbReference>
<evidence type="ECO:0000256" key="2">
    <source>
        <dbReference type="ARBA" id="ARBA00022801"/>
    </source>
</evidence>
<evidence type="ECO:0000259" key="5">
    <source>
        <dbReference type="Pfam" id="PF00251"/>
    </source>
</evidence>
<dbReference type="SUPFAM" id="SSF49899">
    <property type="entry name" value="Concanavalin A-like lectins/glucanases"/>
    <property type="match status" value="1"/>
</dbReference>
<proteinExistence type="inferred from homology"/>
<sequence>MNKVYASSRGEMLKDTVSDTLVIHQIKKDYIHFPVKIGSPKTWIQIKLKDSIVQEIEVPLATSDTVDYHSRFEVAPYKGHMLQLIVEKSPEGSRWKDQLKYSNKLFVDKGMYKEALRPQIHFTPQRGWLNDPNGLFYFNGKYHMFFQHVPFSTTWDNTTMSWGHATSTDLVHWREHKVAIQPDKLGVAFSGSAVVDWYNTAGFQHKPILDSDGKLENPAIVVLYTTVSGRYNATYGQSIAYSLDQGISWTKYEGNPVLPYQKEGGDRDPKVFWYGDKTNGKWIMPLYIKDNSFSIFSSKDLKNWEKMSEIADLGCNECPDLIQFDVDNKPGIKKWVFWGGAGCYMVGDFDGIQFKPETSSLTVNYGGADYAGQTFSNIPKEDGRIIQISWLRGGYPGMPFSQAMTIPRELRLKETGDGYRLNSYPVQEINRLREKTLYQYDKANRKTLLRNEIELGKGQAVDIDLQLVLDRHGIGEEPHRDIFEMEILGQQLTYHLHTSILKIGALEAQVPKQQNLQLRIIVDRTSVEVFANGGEVALSHSFVSDFSKEQIIKINDFSKEQIQYMKVYGMRSIW</sequence>